<dbReference type="AlphaFoldDB" id="A0A517WJG7"/>
<keyword evidence="1" id="KW-0732">Signal</keyword>
<feature type="transmembrane region" description="Helical" evidence="2">
    <location>
        <begin position="12"/>
        <end position="32"/>
    </location>
</feature>
<evidence type="ECO:0000313" key="5">
    <source>
        <dbReference type="Proteomes" id="UP000320722"/>
    </source>
</evidence>
<dbReference type="GO" id="GO:0016787">
    <property type="term" value="F:hydrolase activity"/>
    <property type="evidence" value="ECO:0007669"/>
    <property type="project" value="InterPro"/>
</dbReference>
<dbReference type="Gene3D" id="3.40.50.1820">
    <property type="entry name" value="alpha/beta hydrolase"/>
    <property type="match status" value="1"/>
</dbReference>
<feature type="domain" description="Phospholipase/carboxylesterase/thioesterase" evidence="3">
    <location>
        <begin position="87"/>
        <end position="270"/>
    </location>
</feature>
<reference evidence="4 5" key="1">
    <citation type="submission" date="2019-02" db="EMBL/GenBank/DDBJ databases">
        <title>Deep-cultivation of Planctomycetes and their phenomic and genomic characterization uncovers novel biology.</title>
        <authorList>
            <person name="Wiegand S."/>
            <person name="Jogler M."/>
            <person name="Boedeker C."/>
            <person name="Pinto D."/>
            <person name="Vollmers J."/>
            <person name="Rivas-Marin E."/>
            <person name="Kohn T."/>
            <person name="Peeters S.H."/>
            <person name="Heuer A."/>
            <person name="Rast P."/>
            <person name="Oberbeckmann S."/>
            <person name="Bunk B."/>
            <person name="Jeske O."/>
            <person name="Meyerdierks A."/>
            <person name="Storesund J.E."/>
            <person name="Kallscheuer N."/>
            <person name="Luecker S."/>
            <person name="Lage O.M."/>
            <person name="Pohl T."/>
            <person name="Merkel B.J."/>
            <person name="Hornburger P."/>
            <person name="Mueller R.-W."/>
            <person name="Bruemmer F."/>
            <person name="Labrenz M."/>
            <person name="Spormann A.M."/>
            <person name="Op den Camp H."/>
            <person name="Overmann J."/>
            <person name="Amann R."/>
            <person name="Jetten M.S.M."/>
            <person name="Mascher T."/>
            <person name="Medema M.H."/>
            <person name="Devos D.P."/>
            <person name="Kaster A.-K."/>
            <person name="Ovreas L."/>
            <person name="Rohde M."/>
            <person name="Galperin M.Y."/>
            <person name="Jogler C."/>
        </authorList>
    </citation>
    <scope>NUCLEOTIDE SEQUENCE [LARGE SCALE GENOMIC DNA]</scope>
    <source>
        <strain evidence="4 5">V6</strain>
    </source>
</reference>
<accession>A0A517WJG7</accession>
<organism evidence="4 5">
    <name type="scientific">Gimesia chilikensis</name>
    <dbReference type="NCBI Taxonomy" id="2605989"/>
    <lineage>
        <taxon>Bacteria</taxon>
        <taxon>Pseudomonadati</taxon>
        <taxon>Planctomycetota</taxon>
        <taxon>Planctomycetia</taxon>
        <taxon>Planctomycetales</taxon>
        <taxon>Planctomycetaceae</taxon>
        <taxon>Gimesia</taxon>
    </lineage>
</organism>
<sequence>MKLDVFRQRKMKSVILIFLGWLIVNLIVLAFFDYQERKFILSKGVDPDRAYKFKIISRQVSVPGYSNPFPVKSRLLCPTERRHGGEYPLIVFLHGVGERGFDNVAQLKSLPQRLAAEDEQEKYPCFLLAPQCPPKMNWSSETVLIDSTSTAGKKTILLDLVYQLILDISAKHSIDTKRIYITGYSMGGHGTWSMLARYPDLFAAASPLCGGGDPKSVEKFSHLPLWVVHGDADQVIPVTESRKMVEALRMNGGRPEYRELPNVKHDCWSITYNQTDKMLEWLFKQKTN</sequence>
<keyword evidence="2" id="KW-0812">Transmembrane</keyword>
<dbReference type="PANTHER" id="PTHR43037">
    <property type="entry name" value="UNNAMED PRODUCT-RELATED"/>
    <property type="match status" value="1"/>
</dbReference>
<dbReference type="InterPro" id="IPR029058">
    <property type="entry name" value="AB_hydrolase_fold"/>
</dbReference>
<dbReference type="InterPro" id="IPR003140">
    <property type="entry name" value="PLipase/COase/thioEstase"/>
</dbReference>
<name>A0A517WJG7_9PLAN</name>
<keyword evidence="2" id="KW-1133">Transmembrane helix</keyword>
<evidence type="ECO:0000259" key="3">
    <source>
        <dbReference type="Pfam" id="PF02230"/>
    </source>
</evidence>
<proteinExistence type="predicted"/>
<dbReference type="InterPro" id="IPR050955">
    <property type="entry name" value="Plant_Biomass_Hydrol_Est"/>
</dbReference>
<gene>
    <name evidence="4" type="ORF">V6x_51370</name>
</gene>
<dbReference type="SUPFAM" id="SSF53474">
    <property type="entry name" value="alpha/beta-Hydrolases"/>
    <property type="match status" value="1"/>
</dbReference>
<evidence type="ECO:0000256" key="1">
    <source>
        <dbReference type="ARBA" id="ARBA00022729"/>
    </source>
</evidence>
<evidence type="ECO:0000256" key="2">
    <source>
        <dbReference type="SAM" id="Phobius"/>
    </source>
</evidence>
<dbReference type="Proteomes" id="UP000320722">
    <property type="component" value="Chromosome"/>
</dbReference>
<keyword evidence="2" id="KW-0472">Membrane</keyword>
<evidence type="ECO:0000313" key="4">
    <source>
        <dbReference type="EMBL" id="QDU05400.1"/>
    </source>
</evidence>
<dbReference type="EMBL" id="CP036347">
    <property type="protein sequence ID" value="QDU05400.1"/>
    <property type="molecule type" value="Genomic_DNA"/>
</dbReference>
<protein>
    <submittedName>
        <fullName evidence="4">Esterase</fullName>
    </submittedName>
</protein>
<dbReference type="PANTHER" id="PTHR43037:SF1">
    <property type="entry name" value="BLL1128 PROTEIN"/>
    <property type="match status" value="1"/>
</dbReference>
<dbReference type="Pfam" id="PF02230">
    <property type="entry name" value="Abhydrolase_2"/>
    <property type="match status" value="1"/>
</dbReference>
<dbReference type="RefSeq" id="WP_145043681.1">
    <property type="nucleotide sequence ID" value="NZ_CP036347.1"/>
</dbReference>